<evidence type="ECO:0000256" key="1">
    <source>
        <dbReference type="ARBA" id="ARBA00008911"/>
    </source>
</evidence>
<dbReference type="PANTHER" id="PTHR21337:SF0">
    <property type="entry name" value="PHOSPHO-2-DEHYDRO-3-DEOXYHEPTONATE ALDOLASE"/>
    <property type="match status" value="1"/>
</dbReference>
<name>A0ABP9IY80_9ACTN</name>
<keyword evidence="5" id="KW-1185">Reference proteome</keyword>
<dbReference type="PANTHER" id="PTHR21337">
    <property type="entry name" value="PHOSPHO-2-DEHYDRO-3-DEOXYHEPTONATE ALDOLASE 1, 2"/>
    <property type="match status" value="1"/>
</dbReference>
<sequence>METTVDIDLPSVRSRTALQQPDWDRTELIRSVRGELSNSQALVGHDDVTALRDLLARVAVGEAHVVQAGDCAEDPTECTAGYVARKAGLLDVLAGTLKMITHTPVVRVGRMAGQFAKPRSRPTEVIGGTELPVYRGHMVNSPEPDPELRRPDPRRLLDGYAAAQEAVRHLGWLDDGRPSVICPPVFTSHEALLLDYELPMVRRDEEGRLLLASTHWPWIGERTRQPDGAHVALLSQVVNPVACKVGPNMSVRDLLTLCERLDPQRQPGRLTLIARMGADLVSERLPSLVWAVRAAGHPVIWLTDPMHGNTVTAPDGLKTRFVETIVREVEGFQCAVRTSGGIAGGLHLETTPDHVTECVTGVADIDHVGDKYTSFCDPRLNPVQAASVVSAWRG</sequence>
<evidence type="ECO:0000313" key="5">
    <source>
        <dbReference type="Proteomes" id="UP001501759"/>
    </source>
</evidence>
<dbReference type="InterPro" id="IPR013785">
    <property type="entry name" value="Aldolase_TIM"/>
</dbReference>
<keyword evidence="3" id="KW-0057">Aromatic amino acid biosynthesis</keyword>
<dbReference type="EMBL" id="BAABKB010000012">
    <property type="protein sequence ID" value="GAA5014074.1"/>
    <property type="molecule type" value="Genomic_DNA"/>
</dbReference>
<dbReference type="EC" id="2.5.1.54" evidence="3"/>
<gene>
    <name evidence="4" type="primary">phzC</name>
    <name evidence="4" type="ORF">GCM10023335_37400</name>
</gene>
<keyword evidence="3" id="KW-0028">Amino-acid biosynthesis</keyword>
<reference evidence="5" key="1">
    <citation type="journal article" date="2019" name="Int. J. Syst. Evol. Microbiol.">
        <title>The Global Catalogue of Microorganisms (GCM) 10K type strain sequencing project: providing services to taxonomists for standard genome sequencing and annotation.</title>
        <authorList>
            <consortium name="The Broad Institute Genomics Platform"/>
            <consortium name="The Broad Institute Genome Sequencing Center for Infectious Disease"/>
            <person name="Wu L."/>
            <person name="Ma J."/>
        </authorList>
    </citation>
    <scope>NUCLEOTIDE SEQUENCE [LARGE SCALE GENOMIC DNA]</scope>
    <source>
        <strain evidence="5">JCM 18409</strain>
    </source>
</reference>
<protein>
    <recommendedName>
        <fullName evidence="3">Phospho-2-dehydro-3-deoxyheptonate aldolase</fullName>
        <ecNumber evidence="3">2.5.1.54</ecNumber>
    </recommendedName>
</protein>
<organism evidence="4 5">
    <name type="scientific">Streptomyces siamensis</name>
    <dbReference type="NCBI Taxonomy" id="1274986"/>
    <lineage>
        <taxon>Bacteria</taxon>
        <taxon>Bacillati</taxon>
        <taxon>Actinomycetota</taxon>
        <taxon>Actinomycetes</taxon>
        <taxon>Kitasatosporales</taxon>
        <taxon>Streptomycetaceae</taxon>
        <taxon>Streptomyces</taxon>
    </lineage>
</organism>
<comment type="catalytic activity">
    <reaction evidence="3">
        <text>D-erythrose 4-phosphate + phosphoenolpyruvate + H2O = 7-phospho-2-dehydro-3-deoxy-D-arabino-heptonate + phosphate</text>
        <dbReference type="Rhea" id="RHEA:14717"/>
        <dbReference type="ChEBI" id="CHEBI:15377"/>
        <dbReference type="ChEBI" id="CHEBI:16897"/>
        <dbReference type="ChEBI" id="CHEBI:43474"/>
        <dbReference type="ChEBI" id="CHEBI:58394"/>
        <dbReference type="ChEBI" id="CHEBI:58702"/>
        <dbReference type="EC" id="2.5.1.54"/>
    </reaction>
</comment>
<dbReference type="InterPro" id="IPR002480">
    <property type="entry name" value="DAHP_synth_2"/>
</dbReference>
<dbReference type="SUPFAM" id="SSF51569">
    <property type="entry name" value="Aldolase"/>
    <property type="match status" value="1"/>
</dbReference>
<dbReference type="Pfam" id="PF01474">
    <property type="entry name" value="DAHP_synth_2"/>
    <property type="match status" value="2"/>
</dbReference>
<evidence type="ECO:0000313" key="4">
    <source>
        <dbReference type="EMBL" id="GAA5014074.1"/>
    </source>
</evidence>
<comment type="pathway">
    <text evidence="3">Metabolic intermediate biosynthesis; chorismate biosynthesis; chorismate from D-erythrose 4-phosphate and phosphoenolpyruvate: step 1/7.</text>
</comment>
<proteinExistence type="inferred from homology"/>
<accession>A0ABP9IY80</accession>
<keyword evidence="2 3" id="KW-0808">Transferase</keyword>
<comment type="caution">
    <text evidence="4">The sequence shown here is derived from an EMBL/GenBank/DDBJ whole genome shotgun (WGS) entry which is preliminary data.</text>
</comment>
<evidence type="ECO:0000256" key="3">
    <source>
        <dbReference type="RuleBase" id="RU363071"/>
    </source>
</evidence>
<dbReference type="Gene3D" id="3.20.20.70">
    <property type="entry name" value="Aldolase class I"/>
    <property type="match status" value="1"/>
</dbReference>
<comment type="similarity">
    <text evidence="1 3">Belongs to the class-II DAHP synthase family.</text>
</comment>
<evidence type="ECO:0000256" key="2">
    <source>
        <dbReference type="ARBA" id="ARBA00022679"/>
    </source>
</evidence>
<dbReference type="Proteomes" id="UP001501759">
    <property type="component" value="Unassembled WGS sequence"/>
</dbReference>